<dbReference type="Pfam" id="PF02944">
    <property type="entry name" value="BESS"/>
    <property type="match status" value="1"/>
</dbReference>
<dbReference type="PROSITE" id="PS50090">
    <property type="entry name" value="MYB_LIKE"/>
    <property type="match status" value="1"/>
</dbReference>
<evidence type="ECO:0000313" key="7">
    <source>
        <dbReference type="EMBL" id="KAF0710603.1"/>
    </source>
</evidence>
<feature type="region of interest" description="Disordered" evidence="3">
    <location>
        <begin position="244"/>
        <end position="270"/>
    </location>
</feature>
<organism evidence="7 8">
    <name type="scientific">Aphis craccivora</name>
    <name type="common">Cowpea aphid</name>
    <dbReference type="NCBI Taxonomy" id="307492"/>
    <lineage>
        <taxon>Eukaryota</taxon>
        <taxon>Metazoa</taxon>
        <taxon>Ecdysozoa</taxon>
        <taxon>Arthropoda</taxon>
        <taxon>Hexapoda</taxon>
        <taxon>Insecta</taxon>
        <taxon>Pterygota</taxon>
        <taxon>Neoptera</taxon>
        <taxon>Paraneoptera</taxon>
        <taxon>Hemiptera</taxon>
        <taxon>Sternorrhyncha</taxon>
        <taxon>Aphidomorpha</taxon>
        <taxon>Aphidoidea</taxon>
        <taxon>Aphididae</taxon>
        <taxon>Aphidini</taxon>
        <taxon>Aphis</taxon>
        <taxon>Aphis</taxon>
    </lineage>
</organism>
<name>A0A6G0VUJ5_APHCR</name>
<evidence type="ECO:0000256" key="1">
    <source>
        <dbReference type="ARBA" id="ARBA00004123"/>
    </source>
</evidence>
<dbReference type="GO" id="GO:0006357">
    <property type="term" value="P:regulation of transcription by RNA polymerase II"/>
    <property type="evidence" value="ECO:0007669"/>
    <property type="project" value="TreeGrafter"/>
</dbReference>
<comment type="subcellular location">
    <subcellularLocation>
        <location evidence="1 2">Nucleus</location>
    </subcellularLocation>
</comment>
<keyword evidence="2" id="KW-0539">Nucleus</keyword>
<dbReference type="AlphaFoldDB" id="A0A6G0VUJ5"/>
<dbReference type="InterPro" id="IPR009057">
    <property type="entry name" value="Homeodomain-like_sf"/>
</dbReference>
<dbReference type="GO" id="GO:0005667">
    <property type="term" value="C:transcription regulator complex"/>
    <property type="evidence" value="ECO:0007669"/>
    <property type="project" value="TreeGrafter"/>
</dbReference>
<evidence type="ECO:0000256" key="3">
    <source>
        <dbReference type="SAM" id="MobiDB-lite"/>
    </source>
</evidence>
<dbReference type="EMBL" id="VUJU01011596">
    <property type="protein sequence ID" value="KAF0710603.1"/>
    <property type="molecule type" value="Genomic_DNA"/>
</dbReference>
<feature type="domain" description="MADF" evidence="5">
    <location>
        <begin position="13"/>
        <end position="100"/>
    </location>
</feature>
<dbReference type="InterPro" id="IPR004210">
    <property type="entry name" value="BESS_motif"/>
</dbReference>
<dbReference type="InterPro" id="IPR001005">
    <property type="entry name" value="SANT/Myb"/>
</dbReference>
<keyword evidence="8" id="KW-1185">Reference proteome</keyword>
<dbReference type="SMART" id="SM00595">
    <property type="entry name" value="MADF"/>
    <property type="match status" value="1"/>
</dbReference>
<evidence type="ECO:0000259" key="6">
    <source>
        <dbReference type="PROSITE" id="PS51031"/>
    </source>
</evidence>
<gene>
    <name evidence="7" type="ORF">FWK35_00030716</name>
</gene>
<dbReference type="InterPro" id="IPR006578">
    <property type="entry name" value="MADF-dom"/>
</dbReference>
<feature type="domain" description="BESS" evidence="6">
    <location>
        <begin position="189"/>
        <end position="228"/>
    </location>
</feature>
<proteinExistence type="predicted"/>
<dbReference type="Gene3D" id="1.10.10.60">
    <property type="entry name" value="Homeodomain-like"/>
    <property type="match status" value="1"/>
</dbReference>
<dbReference type="PANTHER" id="PTHR12243">
    <property type="entry name" value="MADF DOMAIN TRANSCRIPTION FACTOR"/>
    <property type="match status" value="1"/>
</dbReference>
<dbReference type="InterPro" id="IPR039353">
    <property type="entry name" value="TF_Adf1"/>
</dbReference>
<dbReference type="CDD" id="cd00167">
    <property type="entry name" value="SANT"/>
    <property type="match status" value="1"/>
</dbReference>
<dbReference type="PANTHER" id="PTHR12243:SF67">
    <property type="entry name" value="COREPRESSOR OF PANGOLIN, ISOFORM A-RELATED"/>
    <property type="match status" value="1"/>
</dbReference>
<dbReference type="PROSITE" id="PS51029">
    <property type="entry name" value="MADF"/>
    <property type="match status" value="1"/>
</dbReference>
<evidence type="ECO:0008006" key="9">
    <source>
        <dbReference type="Google" id="ProtNLM"/>
    </source>
</evidence>
<evidence type="ECO:0000259" key="5">
    <source>
        <dbReference type="PROSITE" id="PS51029"/>
    </source>
</evidence>
<dbReference type="GO" id="GO:0005634">
    <property type="term" value="C:nucleus"/>
    <property type="evidence" value="ECO:0007669"/>
    <property type="project" value="UniProtKB-SubCell"/>
</dbReference>
<accession>A0A6G0VUJ5</accession>
<evidence type="ECO:0000313" key="8">
    <source>
        <dbReference type="Proteomes" id="UP000478052"/>
    </source>
</evidence>
<feature type="domain" description="Myb-like" evidence="4">
    <location>
        <begin position="1"/>
        <end position="64"/>
    </location>
</feature>
<dbReference type="GO" id="GO:0003677">
    <property type="term" value="F:DNA binding"/>
    <property type="evidence" value="ECO:0007669"/>
    <property type="project" value="InterPro"/>
</dbReference>
<protein>
    <recommendedName>
        <fullName evidence="9">Transcription factor Adf-1-like</fullName>
    </recommendedName>
</protein>
<dbReference type="OrthoDB" id="6600747at2759"/>
<evidence type="ECO:0000256" key="2">
    <source>
        <dbReference type="PROSITE-ProRule" id="PRU00371"/>
    </source>
</evidence>
<dbReference type="Pfam" id="PF10545">
    <property type="entry name" value="MADF_DNA_bdg"/>
    <property type="match status" value="1"/>
</dbReference>
<dbReference type="SMART" id="SM00717">
    <property type="entry name" value="SANT"/>
    <property type="match status" value="1"/>
</dbReference>
<dbReference type="Proteomes" id="UP000478052">
    <property type="component" value="Unassembled WGS sequence"/>
</dbReference>
<comment type="caution">
    <text evidence="7">The sequence shown here is derived from an EMBL/GenBank/DDBJ whole genome shotgun (WGS) entry which is preliminary data.</text>
</comment>
<dbReference type="SUPFAM" id="SSF46689">
    <property type="entry name" value="Homeodomain-like"/>
    <property type="match status" value="1"/>
</dbReference>
<reference evidence="7 8" key="1">
    <citation type="submission" date="2019-08" db="EMBL/GenBank/DDBJ databases">
        <title>Whole genome of Aphis craccivora.</title>
        <authorList>
            <person name="Voronova N.V."/>
            <person name="Shulinski R.S."/>
            <person name="Bandarenka Y.V."/>
            <person name="Zhorov D.G."/>
            <person name="Warner D."/>
        </authorList>
    </citation>
    <scope>NUCLEOTIDE SEQUENCE [LARGE SCALE GENOMIC DNA]</scope>
    <source>
        <strain evidence="7">180601</strain>
        <tissue evidence="7">Whole Body</tissue>
    </source>
</reference>
<evidence type="ECO:0000259" key="4">
    <source>
        <dbReference type="PROSITE" id="PS50090"/>
    </source>
</evidence>
<dbReference type="PROSITE" id="PS51031">
    <property type="entry name" value="BESS"/>
    <property type="match status" value="1"/>
</dbReference>
<sequence length="284" mass="32390">MSAIAFTSQEDELFIESVREYPELYDCSHIQYFNFIVKDAKWKEISQKIGKSVEDCKKRWKNIRDSYNRNKRKLGTGSERSLKKKWNLAAHVSFLDKVQHERSSSSNISVTESATVLHEEGELDRGIGDEFDGGITEENEKTKDSPQCIRSKQDKLAVLLATRNEEQKKLIAAIQSQNETILNKKMNEDDDIDLFFKSLAMTVKKLPTKGINEVKMKTLALVAEAEEKYAAQPTRNFTAQGYFNQPNENSIQMSPSNASTSTYGTSESSQGFTTYNFDENILYE</sequence>